<gene>
    <name evidence="1" type="ORF">ACFPU1_09090</name>
</gene>
<keyword evidence="2" id="KW-1185">Reference proteome</keyword>
<accession>A0ABW0YLB8</accession>
<dbReference type="PANTHER" id="PTHR10151">
    <property type="entry name" value="ECTONUCLEOTIDE PYROPHOSPHATASE/PHOSPHODIESTERASE"/>
    <property type="match status" value="1"/>
</dbReference>
<evidence type="ECO:0000313" key="2">
    <source>
        <dbReference type="Proteomes" id="UP001596142"/>
    </source>
</evidence>
<evidence type="ECO:0000313" key="1">
    <source>
        <dbReference type="EMBL" id="MFC5712936.1"/>
    </source>
</evidence>
<name>A0ABW0YLB8_9BACI</name>
<dbReference type="EMBL" id="JBHSOZ010000003">
    <property type="protein sequence ID" value="MFC5712936.1"/>
    <property type="molecule type" value="Genomic_DNA"/>
</dbReference>
<proteinExistence type="predicted"/>
<dbReference type="Proteomes" id="UP001596142">
    <property type="component" value="Unassembled WGS sequence"/>
</dbReference>
<organism evidence="1 2">
    <name type="scientific">Thalassorhabdus alkalitolerans</name>
    <dbReference type="NCBI Taxonomy" id="2282697"/>
    <lineage>
        <taxon>Bacteria</taxon>
        <taxon>Bacillati</taxon>
        <taxon>Bacillota</taxon>
        <taxon>Bacilli</taxon>
        <taxon>Bacillales</taxon>
        <taxon>Bacillaceae</taxon>
        <taxon>Thalassorhabdus</taxon>
    </lineage>
</organism>
<comment type="caution">
    <text evidence="1">The sequence shown here is derived from an EMBL/GenBank/DDBJ whole genome shotgun (WGS) entry which is preliminary data.</text>
</comment>
<sequence>MNPHRASSKKVIMIMLDTLMDKPFQKALQEENLPAFSFFMKTANYYYPDIVAPYPTMSVNVESTLLTGQYSNHHHVPALAWYSETENRIINYGTHIMELMKLGLTRSMYDVLYRLNHSHLNENVKTIHEELHEQGKSSASINPLIHRGKTSQTITIPSLIRFFVACEKKITTNAASTFVYGRLAQLSPLRKYGRIWSKYGFNNNFSVQEFSHLIENENLPSFSIVYLPDHDKNVHKHGPMDIQGIKDMDKQLETILNTFPSWEEALESAVWILIGDNGQSHVNDDSKTALVDLRKLLAPLKITKLRNGVRKEDQVVLAPNLRSCFIYTLSPSEVPLSLLVEKLQKDTRIEMIAWKKGEWIEVTAGGNTKTCQFKHEGRWVDEYNQTWEIEGDDSLLDLQLHENAVTFGRFPDALARLYSALHSHNGEFIAASVKPGYEFISESTPSHAGGASHGGFHSNDSLIPMMVAGTDSAPEFRRIVDLKKWILHLIQPQSPRS</sequence>
<protein>
    <submittedName>
        <fullName evidence="1">Alkaline phosphatase family protein</fullName>
    </submittedName>
</protein>
<dbReference type="PANTHER" id="PTHR10151:SF120">
    <property type="entry name" value="BIS(5'-ADENOSYL)-TRIPHOSPHATASE"/>
    <property type="match status" value="1"/>
</dbReference>
<reference evidence="2" key="1">
    <citation type="journal article" date="2019" name="Int. J. Syst. Evol. Microbiol.">
        <title>The Global Catalogue of Microorganisms (GCM) 10K type strain sequencing project: providing services to taxonomists for standard genome sequencing and annotation.</title>
        <authorList>
            <consortium name="The Broad Institute Genomics Platform"/>
            <consortium name="The Broad Institute Genome Sequencing Center for Infectious Disease"/>
            <person name="Wu L."/>
            <person name="Ma J."/>
        </authorList>
    </citation>
    <scope>NUCLEOTIDE SEQUENCE [LARGE SCALE GENOMIC DNA]</scope>
    <source>
        <strain evidence="2">CECT 7184</strain>
    </source>
</reference>
<dbReference type="Gene3D" id="3.40.720.10">
    <property type="entry name" value="Alkaline Phosphatase, subunit A"/>
    <property type="match status" value="1"/>
</dbReference>
<dbReference type="SUPFAM" id="SSF53649">
    <property type="entry name" value="Alkaline phosphatase-like"/>
    <property type="match status" value="1"/>
</dbReference>
<dbReference type="InterPro" id="IPR002591">
    <property type="entry name" value="Phosphodiest/P_Trfase"/>
</dbReference>
<dbReference type="Pfam" id="PF01663">
    <property type="entry name" value="Phosphodiest"/>
    <property type="match status" value="1"/>
</dbReference>
<dbReference type="InterPro" id="IPR017850">
    <property type="entry name" value="Alkaline_phosphatase_core_sf"/>
</dbReference>
<dbReference type="RefSeq" id="WP_385940273.1">
    <property type="nucleotide sequence ID" value="NZ_JBHSOZ010000003.1"/>
</dbReference>